<evidence type="ECO:0000256" key="7">
    <source>
        <dbReference type="ARBA" id="ARBA00023136"/>
    </source>
</evidence>
<organism evidence="10 11">
    <name type="scientific">Halomonas cupida</name>
    <dbReference type="NCBI Taxonomy" id="44933"/>
    <lineage>
        <taxon>Bacteria</taxon>
        <taxon>Pseudomonadati</taxon>
        <taxon>Pseudomonadota</taxon>
        <taxon>Gammaproteobacteria</taxon>
        <taxon>Oceanospirillales</taxon>
        <taxon>Halomonadaceae</taxon>
        <taxon>Halomonas</taxon>
    </lineage>
</organism>
<feature type="transmembrane region" description="Helical" evidence="8">
    <location>
        <begin position="190"/>
        <end position="209"/>
    </location>
</feature>
<protein>
    <recommendedName>
        <fullName evidence="8">Probable membrane transporter protein</fullName>
    </recommendedName>
</protein>
<keyword evidence="4 8" id="KW-1003">Cell membrane</keyword>
<feature type="transmembrane region" description="Helical" evidence="8">
    <location>
        <begin position="162"/>
        <end position="184"/>
    </location>
</feature>
<keyword evidence="5 8" id="KW-0812">Transmembrane</keyword>
<feature type="transmembrane region" description="Helical" evidence="8">
    <location>
        <begin position="101"/>
        <end position="119"/>
    </location>
</feature>
<evidence type="ECO:0000256" key="8">
    <source>
        <dbReference type="RuleBase" id="RU363041"/>
    </source>
</evidence>
<dbReference type="RefSeq" id="WP_200802160.1">
    <property type="nucleotide sequence ID" value="NZ_BJXU01000031.1"/>
</dbReference>
<dbReference type="Proteomes" id="UP000321726">
    <property type="component" value="Unassembled WGS sequence"/>
</dbReference>
<evidence type="ECO:0000256" key="4">
    <source>
        <dbReference type="ARBA" id="ARBA00022475"/>
    </source>
</evidence>
<feature type="transmembrane region" description="Helical" evidence="8">
    <location>
        <begin position="38"/>
        <end position="61"/>
    </location>
</feature>
<keyword evidence="3" id="KW-0813">Transport</keyword>
<dbReference type="PANTHER" id="PTHR30269:SF37">
    <property type="entry name" value="MEMBRANE TRANSPORTER PROTEIN"/>
    <property type="match status" value="1"/>
</dbReference>
<dbReference type="AlphaFoldDB" id="A0A1M7DWZ1"/>
<evidence type="ECO:0000256" key="1">
    <source>
        <dbReference type="ARBA" id="ARBA00004651"/>
    </source>
</evidence>
<evidence type="ECO:0000313" key="10">
    <source>
        <dbReference type="EMBL" id="SHL84031.1"/>
    </source>
</evidence>
<proteinExistence type="inferred from homology"/>
<evidence type="ECO:0000256" key="3">
    <source>
        <dbReference type="ARBA" id="ARBA00022448"/>
    </source>
</evidence>
<keyword evidence="7 8" id="KW-0472">Membrane</keyword>
<dbReference type="Proteomes" id="UP000184123">
    <property type="component" value="Unassembled WGS sequence"/>
</dbReference>
<evidence type="ECO:0000256" key="6">
    <source>
        <dbReference type="ARBA" id="ARBA00022989"/>
    </source>
</evidence>
<dbReference type="EMBL" id="FRCA01000003">
    <property type="protein sequence ID" value="SHL84031.1"/>
    <property type="molecule type" value="Genomic_DNA"/>
</dbReference>
<evidence type="ECO:0000313" key="11">
    <source>
        <dbReference type="Proteomes" id="UP000184123"/>
    </source>
</evidence>
<keyword evidence="12" id="KW-1185">Reference proteome</keyword>
<comment type="subcellular location">
    <subcellularLocation>
        <location evidence="1 8">Cell membrane</location>
        <topology evidence="1 8">Multi-pass membrane protein</topology>
    </subcellularLocation>
</comment>
<evidence type="ECO:0000313" key="9">
    <source>
        <dbReference type="EMBL" id="GEN22941.1"/>
    </source>
</evidence>
<dbReference type="InterPro" id="IPR002781">
    <property type="entry name" value="TM_pro_TauE-like"/>
</dbReference>
<feature type="transmembrane region" description="Helical" evidence="8">
    <location>
        <begin position="7"/>
        <end position="32"/>
    </location>
</feature>
<dbReference type="Pfam" id="PF01925">
    <property type="entry name" value="TauE"/>
    <property type="match status" value="1"/>
</dbReference>
<accession>A0A1M7DWZ1</accession>
<sequence length="238" mass="24862">MIELSLYIPVAIATGIAAFVQGAIGIGFALVVAPIMGLLIPGLLPVALLVLMLPLNLFVALRERSAIDWRGSAWITAGRLPGTLLGLWILVILSVEGLNQVVGASTVLAVLAALFAPVFRPGGTACVSVGVITGITETATGVGGPPLALLYQHRPGPELRSTIACCFLAGELISLAILAVVGRITAEQLWWALALVPPLLVGSVASRVVHQRIDARRLRQGVLLFALVSGLLLLIPHY</sequence>
<name>A0A1M7DWZ1_9GAMM</name>
<comment type="similarity">
    <text evidence="2 8">Belongs to the 4-toluene sulfonate uptake permease (TSUP) (TC 2.A.102) family.</text>
</comment>
<evidence type="ECO:0000313" key="12">
    <source>
        <dbReference type="Proteomes" id="UP000321726"/>
    </source>
</evidence>
<dbReference type="STRING" id="44933.SAMN05660971_01519"/>
<reference evidence="9 12" key="2">
    <citation type="submission" date="2019-07" db="EMBL/GenBank/DDBJ databases">
        <title>Whole genome shotgun sequence of Halomonas cupida NBRC 102219.</title>
        <authorList>
            <person name="Hosoyama A."/>
            <person name="Uohara A."/>
            <person name="Ohji S."/>
            <person name="Ichikawa N."/>
        </authorList>
    </citation>
    <scope>NUCLEOTIDE SEQUENCE [LARGE SCALE GENOMIC DNA]</scope>
    <source>
        <strain evidence="9 12">NBRC 102219</strain>
    </source>
</reference>
<dbReference type="PANTHER" id="PTHR30269">
    <property type="entry name" value="TRANSMEMBRANE PROTEIN YFCA"/>
    <property type="match status" value="1"/>
</dbReference>
<dbReference type="GO" id="GO:0005886">
    <property type="term" value="C:plasma membrane"/>
    <property type="evidence" value="ECO:0007669"/>
    <property type="project" value="UniProtKB-SubCell"/>
</dbReference>
<evidence type="ECO:0000256" key="5">
    <source>
        <dbReference type="ARBA" id="ARBA00022692"/>
    </source>
</evidence>
<reference evidence="10 11" key="1">
    <citation type="submission" date="2016-11" db="EMBL/GenBank/DDBJ databases">
        <authorList>
            <person name="Jaros S."/>
            <person name="Januszkiewicz K."/>
            <person name="Wedrychowicz H."/>
        </authorList>
    </citation>
    <scope>NUCLEOTIDE SEQUENCE [LARGE SCALE GENOMIC DNA]</scope>
    <source>
        <strain evidence="10 11">DSM 4740</strain>
    </source>
</reference>
<dbReference type="InterPro" id="IPR052017">
    <property type="entry name" value="TSUP"/>
</dbReference>
<dbReference type="EMBL" id="BJXU01000031">
    <property type="protein sequence ID" value="GEN22941.1"/>
    <property type="molecule type" value="Genomic_DNA"/>
</dbReference>
<feature type="transmembrane region" description="Helical" evidence="8">
    <location>
        <begin position="73"/>
        <end position="95"/>
    </location>
</feature>
<gene>
    <name evidence="9" type="ORF">HCU01_08900</name>
    <name evidence="10" type="ORF">SAMN05660971_01519</name>
</gene>
<feature type="transmembrane region" description="Helical" evidence="8">
    <location>
        <begin position="221"/>
        <end position="237"/>
    </location>
</feature>
<keyword evidence="6 8" id="KW-1133">Transmembrane helix</keyword>
<evidence type="ECO:0000256" key="2">
    <source>
        <dbReference type="ARBA" id="ARBA00009142"/>
    </source>
</evidence>